<evidence type="ECO:0000313" key="1">
    <source>
        <dbReference type="EMBL" id="RPA97112.1"/>
    </source>
</evidence>
<keyword evidence="2" id="KW-1185">Reference proteome</keyword>
<dbReference type="AlphaFoldDB" id="A0A3N4JFS2"/>
<gene>
    <name evidence="1" type="ORF">L873DRAFT_1836523</name>
</gene>
<dbReference type="Proteomes" id="UP000276215">
    <property type="component" value="Unassembled WGS sequence"/>
</dbReference>
<protein>
    <recommendedName>
        <fullName evidence="3">Tc1-like transposase DDE domain-containing protein</fullName>
    </recommendedName>
</protein>
<name>A0A3N4JFS2_9PEZI</name>
<dbReference type="InterPro" id="IPR036397">
    <property type="entry name" value="RNaseH_sf"/>
</dbReference>
<dbReference type="GO" id="GO:0003676">
    <property type="term" value="F:nucleic acid binding"/>
    <property type="evidence" value="ECO:0007669"/>
    <property type="project" value="InterPro"/>
</dbReference>
<organism evidence="1 2">
    <name type="scientific">Choiromyces venosus 120613-1</name>
    <dbReference type="NCBI Taxonomy" id="1336337"/>
    <lineage>
        <taxon>Eukaryota</taxon>
        <taxon>Fungi</taxon>
        <taxon>Dikarya</taxon>
        <taxon>Ascomycota</taxon>
        <taxon>Pezizomycotina</taxon>
        <taxon>Pezizomycetes</taxon>
        <taxon>Pezizales</taxon>
        <taxon>Tuberaceae</taxon>
        <taxon>Choiromyces</taxon>
    </lineage>
</organism>
<reference evidence="1 2" key="1">
    <citation type="journal article" date="2018" name="Nat. Ecol. Evol.">
        <title>Pezizomycetes genomes reveal the molecular basis of ectomycorrhizal truffle lifestyle.</title>
        <authorList>
            <person name="Murat C."/>
            <person name="Payen T."/>
            <person name="Noel B."/>
            <person name="Kuo A."/>
            <person name="Morin E."/>
            <person name="Chen J."/>
            <person name="Kohler A."/>
            <person name="Krizsan K."/>
            <person name="Balestrini R."/>
            <person name="Da Silva C."/>
            <person name="Montanini B."/>
            <person name="Hainaut M."/>
            <person name="Levati E."/>
            <person name="Barry K.W."/>
            <person name="Belfiori B."/>
            <person name="Cichocki N."/>
            <person name="Clum A."/>
            <person name="Dockter R.B."/>
            <person name="Fauchery L."/>
            <person name="Guy J."/>
            <person name="Iotti M."/>
            <person name="Le Tacon F."/>
            <person name="Lindquist E.A."/>
            <person name="Lipzen A."/>
            <person name="Malagnac F."/>
            <person name="Mello A."/>
            <person name="Molinier V."/>
            <person name="Miyauchi S."/>
            <person name="Poulain J."/>
            <person name="Riccioni C."/>
            <person name="Rubini A."/>
            <person name="Sitrit Y."/>
            <person name="Splivallo R."/>
            <person name="Traeger S."/>
            <person name="Wang M."/>
            <person name="Zifcakova L."/>
            <person name="Wipf D."/>
            <person name="Zambonelli A."/>
            <person name="Paolocci F."/>
            <person name="Nowrousian M."/>
            <person name="Ottonello S."/>
            <person name="Baldrian P."/>
            <person name="Spatafora J.W."/>
            <person name="Henrissat B."/>
            <person name="Nagy L.G."/>
            <person name="Aury J.M."/>
            <person name="Wincker P."/>
            <person name="Grigoriev I.V."/>
            <person name="Bonfante P."/>
            <person name="Martin F.M."/>
        </authorList>
    </citation>
    <scope>NUCLEOTIDE SEQUENCE [LARGE SCALE GENOMIC DNA]</scope>
    <source>
        <strain evidence="1 2">120613-1</strain>
    </source>
</reference>
<dbReference type="EMBL" id="ML120407">
    <property type="protein sequence ID" value="RPA97112.1"/>
    <property type="molecule type" value="Genomic_DNA"/>
</dbReference>
<dbReference type="OrthoDB" id="5410741at2759"/>
<accession>A0A3N4JFS2</accession>
<evidence type="ECO:0000313" key="2">
    <source>
        <dbReference type="Proteomes" id="UP000276215"/>
    </source>
</evidence>
<sequence>MDNKPIQRVLWSDESSFSTTGFGHRPWVIRKADEEYHPDCIYETFWQGRKSKMVRGAFCGITKSDLVFIPGKAILDSATYEYHWAKVVEDGTPGHQKYAIKYQKLNEMDTIKWPLQSLDLNLIESFWLDMETELGEIWGRIVWGTIEGDRMESLIRSMPTRLQAVIDANGGAILY</sequence>
<evidence type="ECO:0008006" key="3">
    <source>
        <dbReference type="Google" id="ProtNLM"/>
    </source>
</evidence>
<dbReference type="Gene3D" id="3.30.420.10">
    <property type="entry name" value="Ribonuclease H-like superfamily/Ribonuclease H"/>
    <property type="match status" value="1"/>
</dbReference>
<proteinExistence type="predicted"/>
<dbReference type="STRING" id="1336337.A0A3N4JFS2"/>